<feature type="compositionally biased region" description="Low complexity" evidence="8">
    <location>
        <begin position="651"/>
        <end position="668"/>
    </location>
</feature>
<dbReference type="InterPro" id="IPR028889">
    <property type="entry name" value="USP"/>
</dbReference>
<feature type="region of interest" description="Disordered" evidence="8">
    <location>
        <begin position="46"/>
        <end position="81"/>
    </location>
</feature>
<dbReference type="GO" id="GO:0004843">
    <property type="term" value="F:cysteine-type deubiquitinase activity"/>
    <property type="evidence" value="ECO:0007669"/>
    <property type="project" value="UniProtKB-EC"/>
</dbReference>
<dbReference type="PANTHER" id="PTHR24006:SF758">
    <property type="entry name" value="UBIQUITIN CARBOXYL-TERMINAL HYDROLASE 36"/>
    <property type="match status" value="1"/>
</dbReference>
<evidence type="ECO:0000256" key="6">
    <source>
        <dbReference type="ARBA" id="ARBA00022801"/>
    </source>
</evidence>
<dbReference type="InterPro" id="IPR038765">
    <property type="entry name" value="Papain-like_cys_pep_sf"/>
</dbReference>
<feature type="compositionally biased region" description="Basic and acidic residues" evidence="8">
    <location>
        <begin position="640"/>
        <end position="649"/>
    </location>
</feature>
<reference evidence="10 11" key="1">
    <citation type="journal article" date="2018" name="BMC Genomics">
        <title>Genomic comparison of Trypanosoma conorhini and Trypanosoma rangeli to Trypanosoma cruzi strains of high and low virulence.</title>
        <authorList>
            <person name="Bradwell K.R."/>
            <person name="Koparde V.N."/>
            <person name="Matveyev A.V."/>
            <person name="Serrano M.G."/>
            <person name="Alves J.M."/>
            <person name="Parikh H."/>
            <person name="Huang B."/>
            <person name="Lee V."/>
            <person name="Espinosa-Alvarez O."/>
            <person name="Ortiz P.A."/>
            <person name="Costa-Martins A.G."/>
            <person name="Teixeira M.M."/>
            <person name="Buck G.A."/>
        </authorList>
    </citation>
    <scope>NUCLEOTIDE SEQUENCE [LARGE SCALE GENOMIC DNA]</scope>
    <source>
        <strain evidence="10 11">025E</strain>
    </source>
</reference>
<keyword evidence="5" id="KW-0833">Ubl conjugation pathway</keyword>
<organism evidence="10 11">
    <name type="scientific">Trypanosoma conorhini</name>
    <dbReference type="NCBI Taxonomy" id="83891"/>
    <lineage>
        <taxon>Eukaryota</taxon>
        <taxon>Discoba</taxon>
        <taxon>Euglenozoa</taxon>
        <taxon>Kinetoplastea</taxon>
        <taxon>Metakinetoplastina</taxon>
        <taxon>Trypanosomatida</taxon>
        <taxon>Trypanosomatidae</taxon>
        <taxon>Trypanosoma</taxon>
    </lineage>
</organism>
<dbReference type="SUPFAM" id="SSF54001">
    <property type="entry name" value="Cysteine proteinases"/>
    <property type="match status" value="1"/>
</dbReference>
<accession>A0A422NG54</accession>
<keyword evidence="6 10" id="KW-0378">Hydrolase</keyword>
<dbReference type="GO" id="GO:0005829">
    <property type="term" value="C:cytosol"/>
    <property type="evidence" value="ECO:0007669"/>
    <property type="project" value="TreeGrafter"/>
</dbReference>
<dbReference type="Gene3D" id="3.90.70.10">
    <property type="entry name" value="Cysteine proteinases"/>
    <property type="match status" value="1"/>
</dbReference>
<keyword evidence="4" id="KW-0645">Protease</keyword>
<gene>
    <name evidence="10" type="ORF">Tco025E_07951</name>
</gene>
<protein>
    <recommendedName>
        <fullName evidence="3">ubiquitinyl hydrolase 1</fullName>
        <ecNumber evidence="3">3.4.19.12</ecNumber>
    </recommendedName>
</protein>
<feature type="region of interest" description="Disordered" evidence="8">
    <location>
        <begin position="265"/>
        <end position="310"/>
    </location>
</feature>
<dbReference type="InterPro" id="IPR001394">
    <property type="entry name" value="Peptidase_C19_UCH"/>
</dbReference>
<keyword evidence="7" id="KW-0788">Thiol protease</keyword>
<evidence type="ECO:0000256" key="1">
    <source>
        <dbReference type="ARBA" id="ARBA00000707"/>
    </source>
</evidence>
<sequence>MRPRVAHRNGRDPVTAGISPSKAGRSYSTMADTYGAETSRRMLAANGEGGEKARGFAPNNSNATTTASRFSAPKGVATSPMRESTSLMIHPTMSPMKMARHESPGSPPPTPAERGAVKTSVVSPQLRAAVSPHSLSSYRQCCLAGDSQQSVACAAPRYTEMNPYPVAATSLAYPGETSWGLRRNTYPPRQLYPGVEKKPDAFPASGAKKLHLRGTSRAAYGSPLFGCDPRHSSGFINPSNDCYACSVLTLLLRSPRFCRALREAPVPVPEPEPEPEPTDSANGNGAKGNRDDDLDEMNTGWPRTSPKRQQKVTFTSAHQVLLHFARLLERPELVRYGIDMSPLRGFFSAPFFSGEQQDAHEFFLELIQTLETEAIAAVKRRDGTLEDGRDSKKTPTEAEANALFNDDCPAEGSGGKDASSIHPSHVWINRLFGGKLLNVIRCGNEGCGHEIATQDPYVNVCINLSRTGATEAGVTLPAQSPAADNGGSELSKAVPGRPRPPPKEPVSELQPPTTLEAKPGKRRHKDVQTLLEHTLRYVPLDRYVCDACGSSQKQNQGGSLLAPVPPILTIQLNRYSTTYDPVCGVCVLKDKTPVFLNEKLTIYALREEGQFDGEKKQLTPCVREAERAAEELGLHVTPKQQHEGDEAGKMSDTSSLVGDDDSSGSGVSRRCEGAEEHEAGNDAKTHVNAIRYVYRLQGVVRHIGSSPIAGHYVAEFAADGTAPGSPPRPDAAGSSVGGEEVKSSSRLWHIANDVRVDVLQPACLQGLRSRSTDSYLLLYEKETEDEVSCPVWRVLPSVRS</sequence>
<feature type="region of interest" description="Disordered" evidence="8">
    <location>
        <begin position="1"/>
        <end position="31"/>
    </location>
</feature>
<feature type="region of interest" description="Disordered" evidence="8">
    <location>
        <begin position="720"/>
        <end position="739"/>
    </location>
</feature>
<dbReference type="GO" id="GO:0006508">
    <property type="term" value="P:proteolysis"/>
    <property type="evidence" value="ECO:0007669"/>
    <property type="project" value="UniProtKB-KW"/>
</dbReference>
<dbReference type="GO" id="GO:0016579">
    <property type="term" value="P:protein deubiquitination"/>
    <property type="evidence" value="ECO:0007669"/>
    <property type="project" value="InterPro"/>
</dbReference>
<evidence type="ECO:0000259" key="9">
    <source>
        <dbReference type="PROSITE" id="PS50235"/>
    </source>
</evidence>
<dbReference type="GO" id="GO:0005634">
    <property type="term" value="C:nucleus"/>
    <property type="evidence" value="ECO:0007669"/>
    <property type="project" value="TreeGrafter"/>
</dbReference>
<evidence type="ECO:0000256" key="5">
    <source>
        <dbReference type="ARBA" id="ARBA00022786"/>
    </source>
</evidence>
<evidence type="ECO:0000256" key="4">
    <source>
        <dbReference type="ARBA" id="ARBA00022670"/>
    </source>
</evidence>
<dbReference type="EC" id="3.4.19.12" evidence="3"/>
<keyword evidence="11" id="KW-1185">Reference proteome</keyword>
<evidence type="ECO:0000313" key="10">
    <source>
        <dbReference type="EMBL" id="RNF04419.1"/>
    </source>
</evidence>
<dbReference type="InterPro" id="IPR050164">
    <property type="entry name" value="Peptidase_C19"/>
</dbReference>
<dbReference type="Proteomes" id="UP000284403">
    <property type="component" value="Unassembled WGS sequence"/>
</dbReference>
<feature type="region of interest" description="Disordered" evidence="8">
    <location>
        <begin position="477"/>
        <end position="524"/>
    </location>
</feature>
<feature type="region of interest" description="Disordered" evidence="8">
    <location>
        <begin position="630"/>
        <end position="682"/>
    </location>
</feature>
<comment type="similarity">
    <text evidence="2">Belongs to the peptidase C19 family.</text>
</comment>
<comment type="catalytic activity">
    <reaction evidence="1">
        <text>Thiol-dependent hydrolysis of ester, thioester, amide, peptide and isopeptide bonds formed by the C-terminal Gly of ubiquitin (a 76-residue protein attached to proteins as an intracellular targeting signal).</text>
        <dbReference type="EC" id="3.4.19.12"/>
    </reaction>
</comment>
<evidence type="ECO:0000256" key="7">
    <source>
        <dbReference type="ARBA" id="ARBA00022807"/>
    </source>
</evidence>
<dbReference type="InterPro" id="IPR018200">
    <property type="entry name" value="USP_CS"/>
</dbReference>
<evidence type="ECO:0000256" key="2">
    <source>
        <dbReference type="ARBA" id="ARBA00009085"/>
    </source>
</evidence>
<dbReference type="RefSeq" id="XP_029225044.1">
    <property type="nucleotide sequence ID" value="XM_029374809.1"/>
</dbReference>
<dbReference type="CDD" id="cd02257">
    <property type="entry name" value="Peptidase_C19"/>
    <property type="match status" value="1"/>
</dbReference>
<dbReference type="Pfam" id="PF00443">
    <property type="entry name" value="UCH"/>
    <property type="match status" value="1"/>
</dbReference>
<dbReference type="OrthoDB" id="429671at2759"/>
<dbReference type="PROSITE" id="PS50235">
    <property type="entry name" value="USP_3"/>
    <property type="match status" value="1"/>
</dbReference>
<dbReference type="PROSITE" id="PS00973">
    <property type="entry name" value="USP_2"/>
    <property type="match status" value="1"/>
</dbReference>
<feature type="domain" description="USP" evidence="9">
    <location>
        <begin position="233"/>
        <end position="782"/>
    </location>
</feature>
<dbReference type="PANTHER" id="PTHR24006">
    <property type="entry name" value="UBIQUITIN CARBOXYL-TERMINAL HYDROLASE"/>
    <property type="match status" value="1"/>
</dbReference>
<dbReference type="AlphaFoldDB" id="A0A422NG54"/>
<feature type="compositionally biased region" description="Basic and acidic residues" evidence="8">
    <location>
        <begin position="669"/>
        <end position="682"/>
    </location>
</feature>
<feature type="compositionally biased region" description="Polar residues" evidence="8">
    <location>
        <begin position="58"/>
        <end position="69"/>
    </location>
</feature>
<evidence type="ECO:0000256" key="3">
    <source>
        <dbReference type="ARBA" id="ARBA00012759"/>
    </source>
</evidence>
<proteinExistence type="inferred from homology"/>
<evidence type="ECO:0000256" key="8">
    <source>
        <dbReference type="SAM" id="MobiDB-lite"/>
    </source>
</evidence>
<dbReference type="EMBL" id="MKKU01000679">
    <property type="protein sequence ID" value="RNF04419.1"/>
    <property type="molecule type" value="Genomic_DNA"/>
</dbReference>
<dbReference type="GeneID" id="40321562"/>
<evidence type="ECO:0000313" key="11">
    <source>
        <dbReference type="Proteomes" id="UP000284403"/>
    </source>
</evidence>
<name>A0A422NG54_9TRYP</name>
<comment type="caution">
    <text evidence="10">The sequence shown here is derived from an EMBL/GenBank/DDBJ whole genome shotgun (WGS) entry which is preliminary data.</text>
</comment>